<dbReference type="InterPro" id="IPR013785">
    <property type="entry name" value="Aldolase_TIM"/>
</dbReference>
<organism evidence="2 4">
    <name type="scientific">Gimesia maris</name>
    <dbReference type="NCBI Taxonomy" id="122"/>
    <lineage>
        <taxon>Bacteria</taxon>
        <taxon>Pseudomonadati</taxon>
        <taxon>Planctomycetota</taxon>
        <taxon>Planctomycetia</taxon>
        <taxon>Planctomycetales</taxon>
        <taxon>Planctomycetaceae</taxon>
        <taxon>Gimesia</taxon>
    </lineage>
</organism>
<accession>A0A517XKC2</accession>
<evidence type="ECO:0000313" key="5">
    <source>
        <dbReference type="Proteomes" id="UP000322887"/>
    </source>
</evidence>
<keyword evidence="3" id="KW-0808">Transferase</keyword>
<dbReference type="InterPro" id="IPR001585">
    <property type="entry name" value="TAL/FSA"/>
</dbReference>
<reference evidence="3 5" key="2">
    <citation type="submission" date="2019-08" db="EMBL/GenBank/DDBJ databases">
        <title>Deep-cultivation of Planctomycetes and their phenomic and genomic characterization uncovers novel biology.</title>
        <authorList>
            <person name="Wiegand S."/>
            <person name="Jogler M."/>
            <person name="Boedeker C."/>
            <person name="Pinto D."/>
            <person name="Vollmers J."/>
            <person name="Rivas-Marin E."/>
            <person name="Kohn T."/>
            <person name="Peeters S.H."/>
            <person name="Heuer A."/>
            <person name="Rast P."/>
            <person name="Oberbeckmann S."/>
            <person name="Bunk B."/>
            <person name="Jeske O."/>
            <person name="Meyerdierks A."/>
            <person name="Storesund J.E."/>
            <person name="Kallscheuer N."/>
            <person name="Luecker S."/>
            <person name="Lage O.M."/>
            <person name="Pohl T."/>
            <person name="Merkel B.J."/>
            <person name="Hornburger P."/>
            <person name="Mueller R.-W."/>
            <person name="Bruemmer F."/>
            <person name="Labrenz M."/>
            <person name="Spormann A.M."/>
            <person name="Op den Camp H."/>
            <person name="Overmann J."/>
            <person name="Amann R."/>
            <person name="Jetten M.S.M."/>
            <person name="Mascher T."/>
            <person name="Medema M.H."/>
            <person name="Devos D.P."/>
            <person name="Kaster A.-K."/>
            <person name="Ovreas L."/>
            <person name="Rohde M."/>
            <person name="Galperin M.Y."/>
            <person name="Jogler C."/>
        </authorList>
    </citation>
    <scope>NUCLEOTIDE SEQUENCE [LARGE SCALE GENOMIC DNA]</scope>
    <source>
        <strain evidence="3 5">DSM 8797</strain>
    </source>
</reference>
<dbReference type="AlphaFoldDB" id="A0A3D3R6V0"/>
<reference evidence="2 4" key="1">
    <citation type="journal article" date="2018" name="Nat. Biotechnol.">
        <title>A standardized bacterial taxonomy based on genome phylogeny substantially revises the tree of life.</title>
        <authorList>
            <person name="Parks D.H."/>
            <person name="Chuvochina M."/>
            <person name="Waite D.W."/>
            <person name="Rinke C."/>
            <person name="Skarshewski A."/>
            <person name="Chaumeil P.A."/>
            <person name="Hugenholtz P."/>
        </authorList>
    </citation>
    <scope>NUCLEOTIDE SEQUENCE [LARGE SCALE GENOMIC DNA]</scope>
    <source>
        <strain evidence="2">UBA9375</strain>
    </source>
</reference>
<dbReference type="GO" id="GO:0004801">
    <property type="term" value="F:transaldolase activity"/>
    <property type="evidence" value="ECO:0007669"/>
    <property type="project" value="UniProtKB-EC"/>
</dbReference>
<accession>A0A3D3R6V0</accession>
<dbReference type="PANTHER" id="PTHR10683">
    <property type="entry name" value="TRANSALDOLASE"/>
    <property type="match status" value="1"/>
</dbReference>
<dbReference type="Proteomes" id="UP000322887">
    <property type="component" value="Chromosome"/>
</dbReference>
<dbReference type="EMBL" id="DQAY01000104">
    <property type="protein sequence ID" value="HCO24591.1"/>
    <property type="molecule type" value="Genomic_DNA"/>
</dbReference>
<dbReference type="GeneID" id="98650307"/>
<sequence>MKLFLDSAITDEIKHSLEYWDVDGLTTNPKHVKNSGKPFLRVIEEIAELFAGTDKPVSVEIDPHLTDWEQMVEQGVKLSKISPNFVVKVGASEGGFKAIRELTQLGIRTNATLIFSVSQAWHAARAGAAFISPFIGWKEAYGDSTTTFILEVAEMLEHHEYDSQIIAAAIRNSRQIADVALAGAHCVTAGIAVYQESMQNPYTVHGEKIFQDAWDATPSEG</sequence>
<dbReference type="EC" id="2.2.1.2" evidence="3"/>
<keyword evidence="1" id="KW-0704">Schiff base</keyword>
<dbReference type="PANTHER" id="PTHR10683:SF36">
    <property type="entry name" value="TRANSALDOLASE"/>
    <property type="match status" value="1"/>
</dbReference>
<name>A0A3D3R6V0_9PLAN</name>
<dbReference type="RefSeq" id="WP_002645113.1">
    <property type="nucleotide sequence ID" value="NZ_CAXAST010000010.1"/>
</dbReference>
<dbReference type="EMBL" id="CP042910">
    <property type="protein sequence ID" value="QEG19988.1"/>
    <property type="molecule type" value="Genomic_DNA"/>
</dbReference>
<evidence type="ECO:0000313" key="3">
    <source>
        <dbReference type="EMBL" id="QEG19988.1"/>
    </source>
</evidence>
<keyword evidence="5" id="KW-1185">Reference proteome</keyword>
<proteinExistence type="predicted"/>
<dbReference type="Proteomes" id="UP000263642">
    <property type="component" value="Unassembled WGS sequence"/>
</dbReference>
<evidence type="ECO:0000313" key="4">
    <source>
        <dbReference type="Proteomes" id="UP000263642"/>
    </source>
</evidence>
<dbReference type="Gene3D" id="3.20.20.70">
    <property type="entry name" value="Aldolase class I"/>
    <property type="match status" value="1"/>
</dbReference>
<dbReference type="SUPFAM" id="SSF51569">
    <property type="entry name" value="Aldolase"/>
    <property type="match status" value="1"/>
</dbReference>
<evidence type="ECO:0000313" key="2">
    <source>
        <dbReference type="EMBL" id="HCO24591.1"/>
    </source>
</evidence>
<dbReference type="Pfam" id="PF00923">
    <property type="entry name" value="TAL_FSA"/>
    <property type="match status" value="1"/>
</dbReference>
<evidence type="ECO:0000256" key="1">
    <source>
        <dbReference type="ARBA" id="ARBA00023270"/>
    </source>
</evidence>
<gene>
    <name evidence="3" type="primary">tal_2</name>
    <name evidence="2" type="ORF">DIT97_16755</name>
    <name evidence="3" type="ORF">GmarT_58970</name>
</gene>
<protein>
    <submittedName>
        <fullName evidence="2">Transaldolase</fullName>
        <ecNumber evidence="3">2.2.1.2</ecNumber>
    </submittedName>
</protein>
<dbReference type="GO" id="GO:0005975">
    <property type="term" value="P:carbohydrate metabolic process"/>
    <property type="evidence" value="ECO:0007669"/>
    <property type="project" value="InterPro"/>
</dbReference>